<evidence type="ECO:0000256" key="4">
    <source>
        <dbReference type="ARBA" id="ARBA00022827"/>
    </source>
</evidence>
<evidence type="ECO:0000256" key="2">
    <source>
        <dbReference type="ARBA" id="ARBA00005466"/>
    </source>
</evidence>
<reference evidence="9" key="1">
    <citation type="submission" date="2009-09" db="EMBL/GenBank/DDBJ databases">
        <title>The complete genome of Nakamurella multipartita DSM 44233.</title>
        <authorList>
            <consortium name="US DOE Joint Genome Institute (JGI-PGF)"/>
            <person name="Lucas S."/>
            <person name="Copeland A."/>
            <person name="Lapidus A."/>
            <person name="Glavina del Rio T."/>
            <person name="Dalin E."/>
            <person name="Tice H."/>
            <person name="Bruce D."/>
            <person name="Goodwin L."/>
            <person name="Pitluck S."/>
            <person name="Kyrpides N."/>
            <person name="Mavromatis K."/>
            <person name="Ivanova N."/>
            <person name="Ovchinnikova G."/>
            <person name="Sims D."/>
            <person name="Meincke L."/>
            <person name="Brettin T."/>
            <person name="Detter J.C."/>
            <person name="Han C."/>
            <person name="Larimer F."/>
            <person name="Land M."/>
            <person name="Hauser L."/>
            <person name="Markowitz V."/>
            <person name="Cheng J.-F."/>
            <person name="Hugenholtz P."/>
            <person name="Woyke T."/>
            <person name="Wu D."/>
            <person name="Klenk H.-P."/>
            <person name="Eisen J.A."/>
        </authorList>
    </citation>
    <scope>NUCLEOTIDE SEQUENCE [LARGE SCALE GENOMIC DNA]</scope>
    <source>
        <strain evidence="9">ATCC 700099 / DSM 44233 / CIP 104796 / JCM 9543 / NBRC 105858 / Y-104</strain>
    </source>
</reference>
<dbReference type="EMBL" id="CP001737">
    <property type="protein sequence ID" value="ACV79576.1"/>
    <property type="molecule type" value="Genomic_DNA"/>
</dbReference>
<feature type="region of interest" description="Disordered" evidence="6">
    <location>
        <begin position="229"/>
        <end position="274"/>
    </location>
</feature>
<keyword evidence="3" id="KW-0285">Flavoprotein</keyword>
<dbReference type="InterPro" id="IPR036318">
    <property type="entry name" value="FAD-bd_PCMH-like_sf"/>
</dbReference>
<dbReference type="InterPro" id="IPR016166">
    <property type="entry name" value="FAD-bd_PCMH"/>
</dbReference>
<dbReference type="GO" id="GO:0016491">
    <property type="term" value="F:oxidoreductase activity"/>
    <property type="evidence" value="ECO:0007669"/>
    <property type="project" value="UniProtKB-KW"/>
</dbReference>
<proteinExistence type="inferred from homology"/>
<dbReference type="InterPro" id="IPR050416">
    <property type="entry name" value="FAD-linked_Oxidoreductase"/>
</dbReference>
<name>C8XCX3_NAKMY</name>
<dbReference type="Gene3D" id="3.30.465.10">
    <property type="match status" value="2"/>
</dbReference>
<evidence type="ECO:0000313" key="9">
    <source>
        <dbReference type="Proteomes" id="UP000002218"/>
    </source>
</evidence>
<dbReference type="Pfam" id="PF01565">
    <property type="entry name" value="FAD_binding_4"/>
    <property type="match status" value="1"/>
</dbReference>
<dbReference type="SUPFAM" id="SSF56176">
    <property type="entry name" value="FAD-binding/transporter-associated domain-like"/>
    <property type="match status" value="1"/>
</dbReference>
<feature type="compositionally biased region" description="Basic and acidic residues" evidence="6">
    <location>
        <begin position="241"/>
        <end position="262"/>
    </location>
</feature>
<dbReference type="RefSeq" id="WP_015748443.1">
    <property type="nucleotide sequence ID" value="NC_013235.1"/>
</dbReference>
<keyword evidence="4" id="KW-0274">FAD</keyword>
<comment type="similarity">
    <text evidence="2">Belongs to the oxygen-dependent FAD-linked oxidoreductase family.</text>
</comment>
<dbReference type="STRING" id="479431.Namu_3245"/>
<keyword evidence="5" id="KW-0560">Oxidoreductase</keyword>
<dbReference type="InterPro" id="IPR006094">
    <property type="entry name" value="Oxid_FAD_bind_N"/>
</dbReference>
<evidence type="ECO:0000256" key="3">
    <source>
        <dbReference type="ARBA" id="ARBA00022630"/>
    </source>
</evidence>
<dbReference type="AlphaFoldDB" id="C8XCX3"/>
<accession>C8XCX3</accession>
<dbReference type="InParanoid" id="C8XCX3"/>
<dbReference type="Gene3D" id="3.40.462.20">
    <property type="match status" value="1"/>
</dbReference>
<feature type="domain" description="FAD-binding PCMH-type" evidence="7">
    <location>
        <begin position="39"/>
        <end position="196"/>
    </location>
</feature>
<sequence length="324" mass="33573">MITASLLSTTDLLVALRASIRGDLVTPAEPSFPAATFGVGGRAPELVVVAADVTDVARTIALAGRTGRRVVAQVTGRPTVVTAARTILIVTRLLATVRVDADRKLATVGIGASWRQVLDAAEPFGLTALSGAATVPPAHRPGPYPFAADRIRSFEVVTATGERRRVDANEPDFAALRRGQGTVGLVVGMTLELVRHPLLVAAELIFAAADAPAALAGWRQWAATVSGPIVTASRPGPAAQDHPDHDNHGADDNQAHRQDTDGRSSLTIRVGQLGDPDRAGRRLAALEELIGAAPVARRVGPTTMAALVRGSATRRAGSLAGRGA</sequence>
<dbReference type="Proteomes" id="UP000002218">
    <property type="component" value="Chromosome"/>
</dbReference>
<evidence type="ECO:0000256" key="1">
    <source>
        <dbReference type="ARBA" id="ARBA00001974"/>
    </source>
</evidence>
<evidence type="ECO:0000313" key="8">
    <source>
        <dbReference type="EMBL" id="ACV79576.1"/>
    </source>
</evidence>
<dbReference type="PROSITE" id="PS51387">
    <property type="entry name" value="FAD_PCMH"/>
    <property type="match status" value="1"/>
</dbReference>
<dbReference type="InterPro" id="IPR016169">
    <property type="entry name" value="FAD-bd_PCMH_sub2"/>
</dbReference>
<evidence type="ECO:0000256" key="6">
    <source>
        <dbReference type="SAM" id="MobiDB-lite"/>
    </source>
</evidence>
<protein>
    <submittedName>
        <fullName evidence="8">FAD linked oxidase domain protein</fullName>
    </submittedName>
</protein>
<dbReference type="HOGENOM" id="CLU_857446_0_0_11"/>
<reference evidence="8 9" key="2">
    <citation type="journal article" date="2010" name="Stand. Genomic Sci.">
        <title>Complete genome sequence of Nakamurella multipartita type strain (Y-104).</title>
        <authorList>
            <person name="Tice H."/>
            <person name="Mayilraj S."/>
            <person name="Sims D."/>
            <person name="Lapidus A."/>
            <person name="Nolan M."/>
            <person name="Lucas S."/>
            <person name="Glavina Del Rio T."/>
            <person name="Copeland A."/>
            <person name="Cheng J.F."/>
            <person name="Meincke L."/>
            <person name="Bruce D."/>
            <person name="Goodwin L."/>
            <person name="Pitluck S."/>
            <person name="Ivanova N."/>
            <person name="Mavromatis K."/>
            <person name="Ovchinnikova G."/>
            <person name="Pati A."/>
            <person name="Chen A."/>
            <person name="Palaniappan K."/>
            <person name="Land M."/>
            <person name="Hauser L."/>
            <person name="Chang Y.J."/>
            <person name="Jeffries C.D."/>
            <person name="Detter J.C."/>
            <person name="Brettin T."/>
            <person name="Rohde M."/>
            <person name="Goker M."/>
            <person name="Bristow J."/>
            <person name="Eisen J.A."/>
            <person name="Markowitz V."/>
            <person name="Hugenholtz P."/>
            <person name="Kyrpides N.C."/>
            <person name="Klenk H.P."/>
            <person name="Chen F."/>
        </authorList>
    </citation>
    <scope>NUCLEOTIDE SEQUENCE [LARGE SCALE GENOMIC DNA]</scope>
    <source>
        <strain evidence="9">ATCC 700099 / DSM 44233 / CIP 104796 / JCM 9543 / NBRC 105858 / Y-104</strain>
    </source>
</reference>
<comment type="cofactor">
    <cofactor evidence="1">
        <name>FAD</name>
        <dbReference type="ChEBI" id="CHEBI:57692"/>
    </cofactor>
</comment>
<dbReference type="KEGG" id="nml:Namu_3245"/>
<organism evidence="8 9">
    <name type="scientific">Nakamurella multipartita (strain ATCC 700099 / DSM 44233 / CIP 104796 / JCM 9543 / NBRC 105858 / Y-104)</name>
    <name type="common">Microsphaera multipartita</name>
    <dbReference type="NCBI Taxonomy" id="479431"/>
    <lineage>
        <taxon>Bacteria</taxon>
        <taxon>Bacillati</taxon>
        <taxon>Actinomycetota</taxon>
        <taxon>Actinomycetes</taxon>
        <taxon>Nakamurellales</taxon>
        <taxon>Nakamurellaceae</taxon>
        <taxon>Nakamurella</taxon>
    </lineage>
</organism>
<dbReference type="PANTHER" id="PTHR42973">
    <property type="entry name" value="BINDING OXIDOREDUCTASE, PUTATIVE (AFU_ORTHOLOGUE AFUA_1G17690)-RELATED"/>
    <property type="match status" value="1"/>
</dbReference>
<evidence type="ECO:0000256" key="5">
    <source>
        <dbReference type="ARBA" id="ARBA00023002"/>
    </source>
</evidence>
<gene>
    <name evidence="8" type="ordered locus">Namu_3245</name>
</gene>
<dbReference type="PANTHER" id="PTHR42973:SF39">
    <property type="entry name" value="FAD-BINDING PCMH-TYPE DOMAIN-CONTAINING PROTEIN"/>
    <property type="match status" value="1"/>
</dbReference>
<dbReference type="GO" id="GO:0071949">
    <property type="term" value="F:FAD binding"/>
    <property type="evidence" value="ECO:0007669"/>
    <property type="project" value="InterPro"/>
</dbReference>
<evidence type="ECO:0000259" key="7">
    <source>
        <dbReference type="PROSITE" id="PS51387"/>
    </source>
</evidence>
<dbReference type="eggNOG" id="COG0812">
    <property type="taxonomic scope" value="Bacteria"/>
</dbReference>
<keyword evidence="9" id="KW-1185">Reference proteome</keyword>